<name>A0A6N7KVZ4_9ACTN</name>
<evidence type="ECO:0000313" key="2">
    <source>
        <dbReference type="Proteomes" id="UP000450000"/>
    </source>
</evidence>
<accession>A0A6N7KVZ4</accession>
<gene>
    <name evidence="1" type="ORF">F7Q99_20020</name>
</gene>
<keyword evidence="2" id="KW-1185">Reference proteome</keyword>
<dbReference type="RefSeq" id="WP_153463274.1">
    <property type="nucleotide sequence ID" value="NZ_WBOF01000001.1"/>
</dbReference>
<dbReference type="Proteomes" id="UP000450000">
    <property type="component" value="Unassembled WGS sequence"/>
</dbReference>
<dbReference type="EMBL" id="WBOF01000001">
    <property type="protein sequence ID" value="MQS14488.1"/>
    <property type="molecule type" value="Genomic_DNA"/>
</dbReference>
<comment type="caution">
    <text evidence="1">The sequence shown here is derived from an EMBL/GenBank/DDBJ whole genome shotgun (WGS) entry which is preliminary data.</text>
</comment>
<protein>
    <submittedName>
        <fullName evidence="1">Uncharacterized protein</fullName>
    </submittedName>
</protein>
<reference evidence="1 2" key="1">
    <citation type="submission" date="2019-09" db="EMBL/GenBank/DDBJ databases">
        <title>Genome Sequences of Streptomyces kaniharaensis ATCC 21070.</title>
        <authorList>
            <person name="Zhu W."/>
            <person name="De Crecy-Lagard V."/>
            <person name="Richards N.G."/>
        </authorList>
    </citation>
    <scope>NUCLEOTIDE SEQUENCE [LARGE SCALE GENOMIC DNA]</scope>
    <source>
        <strain evidence="1 2">SF-557</strain>
    </source>
</reference>
<evidence type="ECO:0000313" key="1">
    <source>
        <dbReference type="EMBL" id="MQS14488.1"/>
    </source>
</evidence>
<sequence length="87" mass="9150">MTTPSASRFLPLNGLGRVQFVDFDGDAATIVPASFIADGQTCAAVYIDTSDNGVYVPLDAIDEFIAAIREVARVAAERANTAAETAR</sequence>
<proteinExistence type="predicted"/>
<dbReference type="AlphaFoldDB" id="A0A6N7KVZ4"/>
<organism evidence="1 2">
    <name type="scientific">Streptomyces kaniharaensis</name>
    <dbReference type="NCBI Taxonomy" id="212423"/>
    <lineage>
        <taxon>Bacteria</taxon>
        <taxon>Bacillati</taxon>
        <taxon>Actinomycetota</taxon>
        <taxon>Actinomycetes</taxon>
        <taxon>Kitasatosporales</taxon>
        <taxon>Streptomycetaceae</taxon>
        <taxon>Streptomyces</taxon>
    </lineage>
</organism>